<organism evidence="3 4">
    <name type="scientific">Aspergillus leporis</name>
    <dbReference type="NCBI Taxonomy" id="41062"/>
    <lineage>
        <taxon>Eukaryota</taxon>
        <taxon>Fungi</taxon>
        <taxon>Dikarya</taxon>
        <taxon>Ascomycota</taxon>
        <taxon>Pezizomycotina</taxon>
        <taxon>Eurotiomycetes</taxon>
        <taxon>Eurotiomycetidae</taxon>
        <taxon>Eurotiales</taxon>
        <taxon>Aspergillaceae</taxon>
        <taxon>Aspergillus</taxon>
        <taxon>Aspergillus subgen. Circumdati</taxon>
    </lineage>
</organism>
<proteinExistence type="predicted"/>
<protein>
    <recommendedName>
        <fullName evidence="5">Ubiquitin 3 binding protein But2 C-terminal domain-containing protein</fullName>
    </recommendedName>
</protein>
<feature type="compositionally biased region" description="Polar residues" evidence="1">
    <location>
        <begin position="213"/>
        <end position="222"/>
    </location>
</feature>
<feature type="region of interest" description="Disordered" evidence="1">
    <location>
        <begin position="166"/>
        <end position="247"/>
    </location>
</feature>
<reference evidence="3 4" key="1">
    <citation type="submission" date="2019-04" db="EMBL/GenBank/DDBJ databases">
        <title>Friends and foes A comparative genomics study of 23 Aspergillus species from section Flavi.</title>
        <authorList>
            <consortium name="DOE Joint Genome Institute"/>
            <person name="Kjaerbolling I."/>
            <person name="Vesth T."/>
            <person name="Frisvad J.C."/>
            <person name="Nybo J.L."/>
            <person name="Theobald S."/>
            <person name="Kildgaard S."/>
            <person name="Isbrandt T."/>
            <person name="Kuo A."/>
            <person name="Sato A."/>
            <person name="Lyhne E.K."/>
            <person name="Kogle M.E."/>
            <person name="Wiebenga A."/>
            <person name="Kun R.S."/>
            <person name="Lubbers R.J."/>
            <person name="Makela M.R."/>
            <person name="Barry K."/>
            <person name="Chovatia M."/>
            <person name="Clum A."/>
            <person name="Daum C."/>
            <person name="Haridas S."/>
            <person name="He G."/>
            <person name="LaButti K."/>
            <person name="Lipzen A."/>
            <person name="Mondo S."/>
            <person name="Riley R."/>
            <person name="Salamov A."/>
            <person name="Simmons B.A."/>
            <person name="Magnuson J.K."/>
            <person name="Henrissat B."/>
            <person name="Mortensen U.H."/>
            <person name="Larsen T.O."/>
            <person name="Devries R.P."/>
            <person name="Grigoriev I.V."/>
            <person name="Machida M."/>
            <person name="Baker S.E."/>
            <person name="Andersen M.R."/>
        </authorList>
    </citation>
    <scope>NUCLEOTIDE SEQUENCE [LARGE SCALE GENOMIC DNA]</scope>
    <source>
        <strain evidence="3 4">CBS 151.66</strain>
    </source>
</reference>
<keyword evidence="4" id="KW-1185">Reference proteome</keyword>
<keyword evidence="2" id="KW-0732">Signal</keyword>
<evidence type="ECO:0000256" key="1">
    <source>
        <dbReference type="SAM" id="MobiDB-lite"/>
    </source>
</evidence>
<dbReference type="Proteomes" id="UP000326565">
    <property type="component" value="Unassembled WGS sequence"/>
</dbReference>
<evidence type="ECO:0000313" key="4">
    <source>
        <dbReference type="Proteomes" id="UP000326565"/>
    </source>
</evidence>
<accession>A0A5N5WPL5</accession>
<evidence type="ECO:0000256" key="2">
    <source>
        <dbReference type="SAM" id="SignalP"/>
    </source>
</evidence>
<dbReference type="OrthoDB" id="10535505at2759"/>
<evidence type="ECO:0008006" key="5">
    <source>
        <dbReference type="Google" id="ProtNLM"/>
    </source>
</evidence>
<dbReference type="AlphaFoldDB" id="A0A5N5WPL5"/>
<name>A0A5N5WPL5_9EURO</name>
<dbReference type="EMBL" id="ML732301">
    <property type="protein sequence ID" value="KAB8070471.1"/>
    <property type="molecule type" value="Genomic_DNA"/>
</dbReference>
<feature type="compositionally biased region" description="Low complexity" evidence="1">
    <location>
        <begin position="182"/>
        <end position="191"/>
    </location>
</feature>
<feature type="chain" id="PRO_5024871299" description="Ubiquitin 3 binding protein But2 C-terminal domain-containing protein" evidence="2">
    <location>
        <begin position="19"/>
        <end position="247"/>
    </location>
</feature>
<feature type="signal peptide" evidence="2">
    <location>
        <begin position="1"/>
        <end position="18"/>
    </location>
</feature>
<sequence length="247" mass="25400">MISLIFCVLFAFFTLAPGLPDSTSQTAGHKAPQYLVDISYRGDGQLEFTPTSLESVPVGAIIVFIAPTTAPFYLYQTSHDASGKLCSSKVKVNGLAGNSGTSQIFVVSSESKAMVYFACSAVTSPCICDRDSLFFLNPSTGMMQEKVEPVTISSMASAASFTTDTGTSKGGYITPTTPPSPGVSSAPDSSSGTLKVPPSFSDGKGATTAAFPTKSSQVSEASKSAEPANTPASSSHNPPSTPTDVCS</sequence>
<evidence type="ECO:0000313" key="3">
    <source>
        <dbReference type="EMBL" id="KAB8070471.1"/>
    </source>
</evidence>
<feature type="compositionally biased region" description="Polar residues" evidence="1">
    <location>
        <begin position="230"/>
        <end position="247"/>
    </location>
</feature>
<gene>
    <name evidence="3" type="ORF">BDV29DRAFT_160418</name>
</gene>